<dbReference type="AlphaFoldDB" id="A0A8K0CGH4"/>
<evidence type="ECO:0000313" key="1">
    <source>
        <dbReference type="EMBL" id="KAF2886850.1"/>
    </source>
</evidence>
<name>A0A8K0CGH4_IGNLU</name>
<keyword evidence="2" id="KW-1185">Reference proteome</keyword>
<reference evidence="1" key="1">
    <citation type="submission" date="2019-08" db="EMBL/GenBank/DDBJ databases">
        <title>The genome of the North American firefly Photinus pyralis.</title>
        <authorList>
            <consortium name="Photinus pyralis genome working group"/>
            <person name="Fallon T.R."/>
            <person name="Sander Lower S.E."/>
            <person name="Weng J.-K."/>
        </authorList>
    </citation>
    <scope>NUCLEOTIDE SEQUENCE</scope>
    <source>
        <strain evidence="1">TRF0915ILg1</strain>
        <tissue evidence="1">Whole body</tissue>
    </source>
</reference>
<proteinExistence type="predicted"/>
<comment type="caution">
    <text evidence="1">The sequence shown here is derived from an EMBL/GenBank/DDBJ whole genome shotgun (WGS) entry which is preliminary data.</text>
</comment>
<dbReference type="EMBL" id="VTPC01086170">
    <property type="protein sequence ID" value="KAF2886850.1"/>
    <property type="molecule type" value="Genomic_DNA"/>
</dbReference>
<protein>
    <submittedName>
        <fullName evidence="1">Uncharacterized protein</fullName>
    </submittedName>
</protein>
<dbReference type="Pfam" id="PF02958">
    <property type="entry name" value="EcKL"/>
    <property type="match status" value="1"/>
</dbReference>
<gene>
    <name evidence="1" type="ORF">ILUMI_19323</name>
</gene>
<accession>A0A8K0CGH4</accession>
<evidence type="ECO:0000313" key="2">
    <source>
        <dbReference type="Proteomes" id="UP000801492"/>
    </source>
</evidence>
<dbReference type="PANTHER" id="PTHR11012">
    <property type="entry name" value="PROTEIN KINASE-LIKE DOMAIN-CONTAINING"/>
    <property type="match status" value="1"/>
</dbReference>
<dbReference type="InterPro" id="IPR004119">
    <property type="entry name" value="EcKL"/>
</dbReference>
<dbReference type="PANTHER" id="PTHR11012:SF30">
    <property type="entry name" value="PROTEIN KINASE-LIKE DOMAIN-CONTAINING"/>
    <property type="match status" value="1"/>
</dbReference>
<dbReference type="Proteomes" id="UP000801492">
    <property type="component" value="Unassembled WGS sequence"/>
</dbReference>
<dbReference type="OrthoDB" id="190089at2759"/>
<sequence>MDAEHVSLVLKKYAQLHALSFVLHDEDLEKFKEIRNSMDDMFTKFAEKVNYKLGVRHTSLKSLRSLQKDVDTEAYKIYKDHINNIDKILEDVKNAVNNDYVAVLHDIAWFLCTCSEKEVIEKLENYLRLYHNSLAAHLVKLGSNYDKVYPHSVFLKQWRKYARFGLTLATSIIYLLLSDESGFVDLNDFVETGACIGDALDYEIAKSDLYYDRQLKENIFVRLCAVWLKMSNASDGLIEYLDKTTKDLIQGIASENGLVCYEIQEDEQSIKWKGFHGTVIGVTLTCNDKTNKKKILNVVIKSPSKSDALRTQIILNEKYTRES</sequence>
<organism evidence="1 2">
    <name type="scientific">Ignelater luminosus</name>
    <name type="common">Cucubano</name>
    <name type="synonym">Pyrophorus luminosus</name>
    <dbReference type="NCBI Taxonomy" id="2038154"/>
    <lineage>
        <taxon>Eukaryota</taxon>
        <taxon>Metazoa</taxon>
        <taxon>Ecdysozoa</taxon>
        <taxon>Arthropoda</taxon>
        <taxon>Hexapoda</taxon>
        <taxon>Insecta</taxon>
        <taxon>Pterygota</taxon>
        <taxon>Neoptera</taxon>
        <taxon>Endopterygota</taxon>
        <taxon>Coleoptera</taxon>
        <taxon>Polyphaga</taxon>
        <taxon>Elateriformia</taxon>
        <taxon>Elateroidea</taxon>
        <taxon>Elateridae</taxon>
        <taxon>Agrypninae</taxon>
        <taxon>Pyrophorini</taxon>
        <taxon>Ignelater</taxon>
    </lineage>
</organism>